<dbReference type="KEGG" id="dpp:DICPUDRAFT_100046"/>
<feature type="domain" description="Helicase C-terminal" evidence="12">
    <location>
        <begin position="1255"/>
        <end position="1418"/>
    </location>
</feature>
<evidence type="ECO:0000259" key="10">
    <source>
        <dbReference type="PROSITE" id="PS50089"/>
    </source>
</evidence>
<evidence type="ECO:0000259" key="11">
    <source>
        <dbReference type="PROSITE" id="PS51192"/>
    </source>
</evidence>
<sequence>MEQNGNGVNSPITKRKRINRFNFNFKTGSPIITENSNNDNDNDDNNHDNNININNDMLISKPTKAIIKKTKVSKQPARSKRLKEYNEETQNENSNGSLDSPMVLIESDSPPIQPSFNSSNQTTSTTTTLVETPPPQSSPISAFPSLPLIPISTRRRVKIQNVKEEIEQTQSPPLQPEQAVKKKRGRKPGVKEIVIIKEEVQIEQDKMIEVKKEQTIKEEKSKELIDEAQQPQIEQDQSIDGALIKDEVKAENTTTTTTTATTATKTKKLITKEDLEILGKTISDYEWDKVLNRILGIGIGDIPQQSKSTLKSKSNDNFIKAIELSRDYLVKYEIPYKCAVPSFVKSGPLDNDDFIDDIIKFLEARSELNISFSSEFSNSSDDIEDLNLSLGAIGPQVPPTPILKRESTIVLDDDEDDIFNIPSFMDEVFKNSQPSDLRAKGLISTNDTNNNNNNSNSSLGVDDDSEEALMGYEDQSIDLLDGRRIINFGKGTNQSFTDNFDDIIQVDSNGTKSVEWYRDIDNRVITNDSISKDSEDWLLYLKTLEKCPLAIQGNKLIDGERLFFDIDKNERDFSVSTTTFSAYSIESKRKVGYLSLVVGSLFFTPLTKDLMRKGYLKLAGTAVLTGYDGRVLEGYCSVDFYLTRKSHITKGDHIRPNIGDDRYLDFYFGSLIKFLDTLLQGPVSVGVSLPDSARQTSNQAITTRDGFVKKNLLQMDTPSSFKSLLQEHQREGLWWMFSREQKPSVTYSDAIYENWRIYKTAEGIDFYYNYVCDKISLKSPTSRHKIAGGLLCDEMGLGKTVMSIALIMQNHPIFNPSRQHRDAYGDIREELENRNTQLRKGKTFTKPRTTLIICPATLCSQWKSEFKKHLKPEHYNQLSILDYWGPNRKKKLVGLDLSLVDIVITTHGSFGLEWKKYEKEVQNGNSGISVPPLWSIHWWRVIVDESQVCRAKTLIFKGLQNIDSIHRWCLTGTPVQNYLEEMFPMLNFLNVFPIAENMRTWRRLVDKPKNITLLKQVLNPILLRRTKDEAKETKLPQKHYSTAYLEFDEYEKEDYAVLFTTSEQLLKKIQQRRGGILKNYACVLALLLRLRQCCDHFLLIRAKKEESDSCGICFDIATNPIYNHCDHLFCLDCMEEQIKSGDGKCTQCNAQLILEGKNTEPTDDDITLPIKDELDIKDELEIKDEKKTTTTTTTTTASANKGNHSDLLDMGFEEEINEREFQIDVNKRFGELIHQRERENQKRKLLRKDRLFSTKIKQLIQDLHTDMLNDKEKEDEKCIVFSQWTSMLSLIENIFIENGWKKNIHYSRFDGTLTSVQRDRVLQAFNQDDGPRVMLMGLRCGGVGLNLTRANRVYLMDPWWNIALQNQAIGRVHRMGQKKEVYVKNYIMEESIEIRILQLQESKEELAEAIFSDDYDPSQPLKNYKLSVNDIKLLFKGFPQIEANN</sequence>
<dbReference type="Pfam" id="PF00271">
    <property type="entry name" value="Helicase_C"/>
    <property type="match status" value="1"/>
</dbReference>
<dbReference type="Gene3D" id="3.30.40.10">
    <property type="entry name" value="Zinc/RING finger domain, C3HC4 (zinc finger)"/>
    <property type="match status" value="1"/>
</dbReference>
<evidence type="ECO:0000256" key="2">
    <source>
        <dbReference type="ARBA" id="ARBA00022741"/>
    </source>
</evidence>
<dbReference type="OrthoDB" id="448448at2759"/>
<dbReference type="InParanoid" id="F1A4Z8"/>
<dbReference type="InterPro" id="IPR001650">
    <property type="entry name" value="Helicase_C-like"/>
</dbReference>
<name>F1A4Z8_DICPU</name>
<keyword evidence="6" id="KW-0862">Zinc</keyword>
<dbReference type="PROSITE" id="PS51192">
    <property type="entry name" value="HELICASE_ATP_BIND_1"/>
    <property type="match status" value="1"/>
</dbReference>
<keyword evidence="7" id="KW-0067">ATP-binding</keyword>
<evidence type="ECO:0000256" key="9">
    <source>
        <dbReference type="SAM" id="MobiDB-lite"/>
    </source>
</evidence>
<feature type="domain" description="RING-type" evidence="10">
    <location>
        <begin position="1110"/>
        <end position="1149"/>
    </location>
</feature>
<keyword evidence="14" id="KW-1185">Reference proteome</keyword>
<evidence type="ECO:0000256" key="3">
    <source>
        <dbReference type="ARBA" id="ARBA00022771"/>
    </source>
</evidence>
<dbReference type="GO" id="GO:0008094">
    <property type="term" value="F:ATP-dependent activity, acting on DNA"/>
    <property type="evidence" value="ECO:0000318"/>
    <property type="project" value="GO_Central"/>
</dbReference>
<dbReference type="GO" id="GO:0016787">
    <property type="term" value="F:hydrolase activity"/>
    <property type="evidence" value="ECO:0007669"/>
    <property type="project" value="UniProtKB-KW"/>
</dbReference>
<dbReference type="InterPro" id="IPR013083">
    <property type="entry name" value="Znf_RING/FYVE/PHD"/>
</dbReference>
<dbReference type="InterPro" id="IPR038718">
    <property type="entry name" value="SNF2-like_sf"/>
</dbReference>
<dbReference type="GeneID" id="10510390"/>
<proteinExistence type="predicted"/>
<dbReference type="RefSeq" id="XP_003294743.1">
    <property type="nucleotide sequence ID" value="XM_003294695.1"/>
</dbReference>
<gene>
    <name evidence="13" type="ORF">DICPUDRAFT_100046</name>
</gene>
<feature type="region of interest" description="Disordered" evidence="9">
    <location>
        <begin position="68"/>
        <end position="145"/>
    </location>
</feature>
<evidence type="ECO:0000256" key="4">
    <source>
        <dbReference type="ARBA" id="ARBA00022801"/>
    </source>
</evidence>
<dbReference type="InterPro" id="IPR014001">
    <property type="entry name" value="Helicase_ATP-bd"/>
</dbReference>
<dbReference type="InterPro" id="IPR017907">
    <property type="entry name" value="Znf_RING_CS"/>
</dbReference>
<dbReference type="STRING" id="5786.F1A4Z8"/>
<feature type="region of interest" description="Disordered" evidence="9">
    <location>
        <begin position="439"/>
        <end position="463"/>
    </location>
</feature>
<dbReference type="FunCoup" id="F1A4Z8">
    <property type="interactions" value="1"/>
</dbReference>
<dbReference type="CDD" id="cd18793">
    <property type="entry name" value="SF2_C_SNF"/>
    <property type="match status" value="1"/>
</dbReference>
<evidence type="ECO:0000259" key="12">
    <source>
        <dbReference type="PROSITE" id="PS51194"/>
    </source>
</evidence>
<protein>
    <recommendedName>
        <fullName evidence="15">SNF2-related domain-containing protein</fullName>
    </recommendedName>
</protein>
<feature type="region of interest" description="Disordered" evidence="9">
    <location>
        <begin position="27"/>
        <end position="54"/>
    </location>
</feature>
<dbReference type="SUPFAM" id="SSF57850">
    <property type="entry name" value="RING/U-box"/>
    <property type="match status" value="1"/>
</dbReference>
<evidence type="ECO:0000313" key="13">
    <source>
        <dbReference type="EMBL" id="EGC28734.1"/>
    </source>
</evidence>
<feature type="compositionally biased region" description="Low complexity" evidence="9">
    <location>
        <begin position="114"/>
        <end position="131"/>
    </location>
</feature>
<dbReference type="PANTHER" id="PTHR45626">
    <property type="entry name" value="TRANSCRIPTION TERMINATION FACTOR 2-RELATED"/>
    <property type="match status" value="1"/>
</dbReference>
<keyword evidence="5" id="KW-0347">Helicase</keyword>
<dbReference type="GO" id="GO:0004386">
    <property type="term" value="F:helicase activity"/>
    <property type="evidence" value="ECO:0007669"/>
    <property type="project" value="UniProtKB-KW"/>
</dbReference>
<dbReference type="InterPro" id="IPR001841">
    <property type="entry name" value="Znf_RING"/>
</dbReference>
<dbReference type="GO" id="GO:0008270">
    <property type="term" value="F:zinc ion binding"/>
    <property type="evidence" value="ECO:0007669"/>
    <property type="project" value="UniProtKB-KW"/>
</dbReference>
<keyword evidence="2" id="KW-0547">Nucleotide-binding</keyword>
<dbReference type="Gene3D" id="3.40.50.300">
    <property type="entry name" value="P-loop containing nucleotide triphosphate hydrolases"/>
    <property type="match status" value="1"/>
</dbReference>
<dbReference type="InterPro" id="IPR050628">
    <property type="entry name" value="SNF2_RAD54_helicase_TF"/>
</dbReference>
<feature type="compositionally biased region" description="Low complexity" evidence="9">
    <location>
        <begin position="444"/>
        <end position="458"/>
    </location>
</feature>
<dbReference type="PROSITE" id="PS00518">
    <property type="entry name" value="ZF_RING_1"/>
    <property type="match status" value="1"/>
</dbReference>
<dbReference type="SMART" id="SM00490">
    <property type="entry name" value="HELICc"/>
    <property type="match status" value="1"/>
</dbReference>
<dbReference type="Pfam" id="PF00097">
    <property type="entry name" value="zf-C3HC4"/>
    <property type="match status" value="1"/>
</dbReference>
<keyword evidence="4" id="KW-0378">Hydrolase</keyword>
<reference evidence="14" key="1">
    <citation type="journal article" date="2011" name="Genome Biol.">
        <title>Comparative genomics of the social amoebae Dictyostelium discoideum and Dictyostelium purpureum.</title>
        <authorList>
            <consortium name="US DOE Joint Genome Institute (JGI-PGF)"/>
            <person name="Sucgang R."/>
            <person name="Kuo A."/>
            <person name="Tian X."/>
            <person name="Salerno W."/>
            <person name="Parikh A."/>
            <person name="Feasley C.L."/>
            <person name="Dalin E."/>
            <person name="Tu H."/>
            <person name="Huang E."/>
            <person name="Barry K."/>
            <person name="Lindquist E."/>
            <person name="Shapiro H."/>
            <person name="Bruce D."/>
            <person name="Schmutz J."/>
            <person name="Salamov A."/>
            <person name="Fey P."/>
            <person name="Gaudet P."/>
            <person name="Anjard C."/>
            <person name="Babu M.M."/>
            <person name="Basu S."/>
            <person name="Bushmanova Y."/>
            <person name="van der Wel H."/>
            <person name="Katoh-Kurasawa M."/>
            <person name="Dinh C."/>
            <person name="Coutinho P.M."/>
            <person name="Saito T."/>
            <person name="Elias M."/>
            <person name="Schaap P."/>
            <person name="Kay R.R."/>
            <person name="Henrissat B."/>
            <person name="Eichinger L."/>
            <person name="Rivero F."/>
            <person name="Putnam N.H."/>
            <person name="West C.M."/>
            <person name="Loomis W.F."/>
            <person name="Chisholm R.L."/>
            <person name="Shaulsky G."/>
            <person name="Strassmann J.E."/>
            <person name="Queller D.C."/>
            <person name="Kuspa A."/>
            <person name="Grigoriev I.V."/>
        </authorList>
    </citation>
    <scope>NUCLEOTIDE SEQUENCE [LARGE SCALE GENOMIC DNA]</scope>
    <source>
        <strain evidence="14">QSDP1</strain>
    </source>
</reference>
<dbReference type="InterPro" id="IPR027417">
    <property type="entry name" value="P-loop_NTPase"/>
</dbReference>
<accession>F1A4Z8</accession>
<evidence type="ECO:0000313" key="14">
    <source>
        <dbReference type="Proteomes" id="UP000001064"/>
    </source>
</evidence>
<dbReference type="OMA" id="DIVITTH"/>
<evidence type="ECO:0000256" key="8">
    <source>
        <dbReference type="PROSITE-ProRule" id="PRU00175"/>
    </source>
</evidence>
<dbReference type="PROSITE" id="PS50089">
    <property type="entry name" value="ZF_RING_2"/>
    <property type="match status" value="1"/>
</dbReference>
<dbReference type="SMART" id="SM00487">
    <property type="entry name" value="DEXDc"/>
    <property type="match status" value="1"/>
</dbReference>
<evidence type="ECO:0000256" key="6">
    <source>
        <dbReference type="ARBA" id="ARBA00022833"/>
    </source>
</evidence>
<dbReference type="InterPro" id="IPR000330">
    <property type="entry name" value="SNF2_N"/>
</dbReference>
<dbReference type="Proteomes" id="UP000001064">
    <property type="component" value="Unassembled WGS sequence"/>
</dbReference>
<evidence type="ECO:0000256" key="7">
    <source>
        <dbReference type="ARBA" id="ARBA00022840"/>
    </source>
</evidence>
<dbReference type="CDD" id="cd18008">
    <property type="entry name" value="DEXDc_SHPRH-like"/>
    <property type="match status" value="1"/>
</dbReference>
<dbReference type="GO" id="GO:0005634">
    <property type="term" value="C:nucleus"/>
    <property type="evidence" value="ECO:0000318"/>
    <property type="project" value="GO_Central"/>
</dbReference>
<dbReference type="Gene3D" id="3.40.50.10810">
    <property type="entry name" value="Tandem AAA-ATPase domain"/>
    <property type="match status" value="1"/>
</dbReference>
<organism evidence="13 14">
    <name type="scientific">Dictyostelium purpureum</name>
    <name type="common">Slime mold</name>
    <dbReference type="NCBI Taxonomy" id="5786"/>
    <lineage>
        <taxon>Eukaryota</taxon>
        <taxon>Amoebozoa</taxon>
        <taxon>Evosea</taxon>
        <taxon>Eumycetozoa</taxon>
        <taxon>Dictyostelia</taxon>
        <taxon>Dictyosteliales</taxon>
        <taxon>Dictyosteliaceae</taxon>
        <taxon>Dictyostelium</taxon>
    </lineage>
</organism>
<dbReference type="InterPro" id="IPR018957">
    <property type="entry name" value="Znf_C3HC4_RING-type"/>
</dbReference>
<dbReference type="GO" id="GO:0005524">
    <property type="term" value="F:ATP binding"/>
    <property type="evidence" value="ECO:0007669"/>
    <property type="project" value="UniProtKB-KW"/>
</dbReference>
<evidence type="ECO:0008006" key="15">
    <source>
        <dbReference type="Google" id="ProtNLM"/>
    </source>
</evidence>
<keyword evidence="3 8" id="KW-0863">Zinc-finger</keyword>
<dbReference type="PANTHER" id="PTHR45626:SF22">
    <property type="entry name" value="DNA REPAIR PROTEIN RAD5"/>
    <property type="match status" value="1"/>
</dbReference>
<dbReference type="Pfam" id="PF00176">
    <property type="entry name" value="SNF2-rel_dom"/>
    <property type="match status" value="1"/>
</dbReference>
<dbReference type="SUPFAM" id="SSF52540">
    <property type="entry name" value="P-loop containing nucleoside triphosphate hydrolases"/>
    <property type="match status" value="2"/>
</dbReference>
<dbReference type="VEuPathDB" id="AmoebaDB:DICPUDRAFT_100046"/>
<dbReference type="InterPro" id="IPR049730">
    <property type="entry name" value="SNF2/RAD54-like_C"/>
</dbReference>
<feature type="domain" description="Helicase ATP-binding" evidence="11">
    <location>
        <begin position="780"/>
        <end position="992"/>
    </location>
</feature>
<evidence type="ECO:0000256" key="5">
    <source>
        <dbReference type="ARBA" id="ARBA00022806"/>
    </source>
</evidence>
<keyword evidence="1" id="KW-0479">Metal-binding</keyword>
<evidence type="ECO:0000256" key="1">
    <source>
        <dbReference type="ARBA" id="ARBA00022723"/>
    </source>
</evidence>
<dbReference type="EMBL" id="GL871555">
    <property type="protein sequence ID" value="EGC28734.1"/>
    <property type="molecule type" value="Genomic_DNA"/>
</dbReference>
<dbReference type="GO" id="GO:0006281">
    <property type="term" value="P:DNA repair"/>
    <property type="evidence" value="ECO:0000318"/>
    <property type="project" value="GO_Central"/>
</dbReference>
<feature type="compositionally biased region" description="Basic residues" evidence="9">
    <location>
        <begin position="68"/>
        <end position="81"/>
    </location>
</feature>
<dbReference type="PROSITE" id="PS51194">
    <property type="entry name" value="HELICASE_CTER"/>
    <property type="match status" value="1"/>
</dbReference>
<dbReference type="eggNOG" id="KOG1001">
    <property type="taxonomic scope" value="Eukaryota"/>
</dbReference>